<gene>
    <name evidence="1" type="ORF">WOU_02684</name>
</gene>
<comment type="caution">
    <text evidence="1">The sequence shown here is derived from an EMBL/GenBank/DDBJ whole genome shotgun (WGS) entry which is preliminary data.</text>
</comment>
<reference evidence="1 2" key="1">
    <citation type="submission" date="2013-02" db="EMBL/GenBank/DDBJ databases">
        <title>The Genome Sequence of Enterococcus faecalis ATCC_6055.</title>
        <authorList>
            <consortium name="The Broad Institute Genome Sequencing Platform"/>
            <consortium name="The Broad Institute Genome Sequencing Center for Infectious Disease"/>
            <person name="Earl A.M."/>
            <person name="Gilmore M.S."/>
            <person name="Lebreton F."/>
            <person name="Walker B."/>
            <person name="Young S.K."/>
            <person name="Zeng Q."/>
            <person name="Gargeya S."/>
            <person name="Fitzgerald M."/>
            <person name="Haas B."/>
            <person name="Abouelleil A."/>
            <person name="Alvarado L."/>
            <person name="Arachchi H.M."/>
            <person name="Berlin A.M."/>
            <person name="Chapman S.B."/>
            <person name="Dewar J."/>
            <person name="Goldberg J."/>
            <person name="Griggs A."/>
            <person name="Gujja S."/>
            <person name="Hansen M."/>
            <person name="Howarth C."/>
            <person name="Imamovic A."/>
            <person name="Larimer J."/>
            <person name="McCowan C."/>
            <person name="Murphy C."/>
            <person name="Neiman D."/>
            <person name="Pearson M."/>
            <person name="Priest M."/>
            <person name="Roberts A."/>
            <person name="Saif S."/>
            <person name="Shea T."/>
            <person name="Sisk P."/>
            <person name="Sykes S."/>
            <person name="Wortman J."/>
            <person name="Nusbaum C."/>
            <person name="Birren B."/>
        </authorList>
    </citation>
    <scope>NUCLEOTIDE SEQUENCE [LARGE SCALE GENOMIC DNA]</scope>
    <source>
        <strain evidence="1 2">ATCC 6055</strain>
    </source>
</reference>
<accession>R3KMX9</accession>
<dbReference type="AlphaFoldDB" id="R3KMX9"/>
<dbReference type="HOGENOM" id="CLU_2478535_0_0_9"/>
<proteinExistence type="predicted"/>
<evidence type="ECO:0000313" key="2">
    <source>
        <dbReference type="Proteomes" id="UP000013638"/>
    </source>
</evidence>
<dbReference type="EMBL" id="ASDZ01000034">
    <property type="protein sequence ID" value="EOK09864.1"/>
    <property type="molecule type" value="Genomic_DNA"/>
</dbReference>
<protein>
    <submittedName>
        <fullName evidence="1">Uncharacterized protein</fullName>
    </submittedName>
</protein>
<dbReference type="PATRIC" id="fig|1169311.3.peg.2643"/>
<organism evidence="1 2">
    <name type="scientific">Enterococcus faecalis ATCC 6055</name>
    <dbReference type="NCBI Taxonomy" id="1169311"/>
    <lineage>
        <taxon>Bacteria</taxon>
        <taxon>Bacillati</taxon>
        <taxon>Bacillota</taxon>
        <taxon>Bacilli</taxon>
        <taxon>Lactobacillales</taxon>
        <taxon>Enterococcaceae</taxon>
        <taxon>Enterococcus</taxon>
    </lineage>
</organism>
<evidence type="ECO:0000313" key="1">
    <source>
        <dbReference type="EMBL" id="EOK09864.1"/>
    </source>
</evidence>
<sequence length="87" mass="10356">MNSYKLAQRTFIKMADSMQQDIDKLHKQIQKLNEFDRQTKNLFATSLEEMQLANAGFFITSDLFEDYNYLIGKYISLEVDRLQIYCE</sequence>
<name>R3KMX9_ENTFL</name>
<dbReference type="Proteomes" id="UP000013638">
    <property type="component" value="Unassembled WGS sequence"/>
</dbReference>